<proteinExistence type="predicted"/>
<evidence type="ECO:0000313" key="1">
    <source>
        <dbReference type="EMBL" id="CCH35499.1"/>
    </source>
</evidence>
<organism evidence="1 2">
    <name type="scientific">Saccharothrix espanaensis (strain ATCC 51144 / DSM 44229 / JCM 9112 / NBRC 15066 / NRRL 15764)</name>
    <dbReference type="NCBI Taxonomy" id="1179773"/>
    <lineage>
        <taxon>Bacteria</taxon>
        <taxon>Bacillati</taxon>
        <taxon>Actinomycetota</taxon>
        <taxon>Actinomycetes</taxon>
        <taxon>Pseudonocardiales</taxon>
        <taxon>Pseudonocardiaceae</taxon>
        <taxon>Saccharothrix</taxon>
    </lineage>
</organism>
<name>K0KFF1_SACES</name>
<evidence type="ECO:0000313" key="2">
    <source>
        <dbReference type="Proteomes" id="UP000006281"/>
    </source>
</evidence>
<sequence>MGGAIGRAVGEVFAAEKRLNDTMANSPAAGQKFAVTKETVLQAGHVIENQLESLRRSYRDASRDLKVRLENADDVNSDIAAAWNDRLVDSEGSYAQRIMEYMTSLEGLVTQLRATAVQYGHTEEEVKAAMGSARAAD</sequence>
<accession>K0KFF1</accession>
<dbReference type="PATRIC" id="fig|1179773.3.peg.8360"/>
<protein>
    <recommendedName>
        <fullName evidence="3">PE domain-containing protein</fullName>
    </recommendedName>
</protein>
<dbReference type="KEGG" id="sesp:BN6_82820"/>
<dbReference type="eggNOG" id="ENOG5032E1M">
    <property type="taxonomic scope" value="Bacteria"/>
</dbReference>
<keyword evidence="2" id="KW-1185">Reference proteome</keyword>
<evidence type="ECO:0008006" key="3">
    <source>
        <dbReference type="Google" id="ProtNLM"/>
    </source>
</evidence>
<dbReference type="EMBL" id="HE804045">
    <property type="protein sequence ID" value="CCH35499.1"/>
    <property type="molecule type" value="Genomic_DNA"/>
</dbReference>
<dbReference type="HOGENOM" id="CLU_1863724_0_0_11"/>
<gene>
    <name evidence="1" type="ordered locus">BN6_82820</name>
</gene>
<dbReference type="STRING" id="1179773.BN6_82820"/>
<dbReference type="AlphaFoldDB" id="K0KFF1"/>
<dbReference type="Proteomes" id="UP000006281">
    <property type="component" value="Chromosome"/>
</dbReference>
<reference evidence="1 2" key="1">
    <citation type="journal article" date="2012" name="BMC Genomics">
        <title>Complete genome sequence of Saccharothrix espanaensis DSM 44229T and comparison to the other completely sequenced Pseudonocardiaceae.</title>
        <authorList>
            <person name="Strobel T."/>
            <person name="Al-Dilaimi A."/>
            <person name="Blom J."/>
            <person name="Gessner A."/>
            <person name="Kalinowski J."/>
            <person name="Luzhetska M."/>
            <person name="Puhler A."/>
            <person name="Szczepanowski R."/>
            <person name="Bechthold A."/>
            <person name="Ruckert C."/>
        </authorList>
    </citation>
    <scope>NUCLEOTIDE SEQUENCE [LARGE SCALE GENOMIC DNA]</scope>
    <source>
        <strain evidence="2">ATCC 51144 / DSM 44229 / JCM 9112 / NBRC 15066 / NRRL 15764</strain>
    </source>
</reference>